<dbReference type="UniPathway" id="UPA00193"/>
<comment type="cofactor">
    <cofactor evidence="1">
        <name>FAD</name>
        <dbReference type="ChEBI" id="CHEBI:57692"/>
    </cofactor>
</comment>
<organism evidence="7">
    <name type="scientific">bioreactor metagenome</name>
    <dbReference type="NCBI Taxonomy" id="1076179"/>
    <lineage>
        <taxon>unclassified sequences</taxon>
        <taxon>metagenomes</taxon>
        <taxon>ecological metagenomes</taxon>
    </lineage>
</organism>
<proteinExistence type="inferred from homology"/>
<reference evidence="7" key="1">
    <citation type="submission" date="2019-08" db="EMBL/GenBank/DDBJ databases">
        <authorList>
            <person name="Kucharzyk K."/>
            <person name="Murdoch R.W."/>
            <person name="Higgins S."/>
            <person name="Loffler F."/>
        </authorList>
    </citation>
    <scope>NUCLEOTIDE SEQUENCE</scope>
</reference>
<keyword evidence="6" id="KW-0560">Oxidoreductase</keyword>
<dbReference type="GO" id="GO:0035999">
    <property type="term" value="P:tetrahydrofolate interconversion"/>
    <property type="evidence" value="ECO:0007669"/>
    <property type="project" value="UniProtKB-UniPathway"/>
</dbReference>
<dbReference type="PANTHER" id="PTHR45754">
    <property type="entry name" value="METHYLENETETRAHYDROFOLATE REDUCTASE"/>
    <property type="match status" value="1"/>
</dbReference>
<dbReference type="GO" id="GO:0071949">
    <property type="term" value="F:FAD binding"/>
    <property type="evidence" value="ECO:0007669"/>
    <property type="project" value="TreeGrafter"/>
</dbReference>
<dbReference type="GO" id="GO:0009086">
    <property type="term" value="P:methionine biosynthetic process"/>
    <property type="evidence" value="ECO:0007669"/>
    <property type="project" value="TreeGrafter"/>
</dbReference>
<dbReference type="GO" id="GO:0004489">
    <property type="term" value="F:methylenetetrahydrofolate reductase [NAD(P)H] activity"/>
    <property type="evidence" value="ECO:0007669"/>
    <property type="project" value="InterPro"/>
</dbReference>
<evidence type="ECO:0000256" key="5">
    <source>
        <dbReference type="ARBA" id="ARBA00022827"/>
    </source>
</evidence>
<comment type="pathway">
    <text evidence="2">One-carbon metabolism; tetrahydrofolate interconversion.</text>
</comment>
<dbReference type="AlphaFoldDB" id="A0A645CG60"/>
<protein>
    <submittedName>
        <fullName evidence="7">Uncharacterized protein</fullName>
    </submittedName>
</protein>
<gene>
    <name evidence="7" type="ORF">SDC9_122919</name>
</gene>
<dbReference type="SUPFAM" id="SSF51730">
    <property type="entry name" value="FAD-linked oxidoreductase"/>
    <property type="match status" value="1"/>
</dbReference>
<evidence type="ECO:0000256" key="3">
    <source>
        <dbReference type="ARBA" id="ARBA00006743"/>
    </source>
</evidence>
<dbReference type="Gene3D" id="3.20.20.220">
    <property type="match status" value="1"/>
</dbReference>
<comment type="caution">
    <text evidence="7">The sequence shown here is derived from an EMBL/GenBank/DDBJ whole genome shotgun (WGS) entry which is preliminary data.</text>
</comment>
<dbReference type="GO" id="GO:0005829">
    <property type="term" value="C:cytosol"/>
    <property type="evidence" value="ECO:0007669"/>
    <property type="project" value="TreeGrafter"/>
</dbReference>
<dbReference type="EMBL" id="VSSQ01026957">
    <property type="protein sequence ID" value="MPM75924.1"/>
    <property type="molecule type" value="Genomic_DNA"/>
</dbReference>
<sequence>MREEKKVNAGAQFIQTQCIFDLEGFEHYLEALDRRDVLQRVKLMAGITPVRSLNAAIAMSTVPGIKIPPAVFKRLENSADPKEESIQMTLELIQKIRVLPGISGIHFMAVGWESIVPRLIQESGLSKN</sequence>
<dbReference type="Pfam" id="PF02219">
    <property type="entry name" value="MTHFR"/>
    <property type="match status" value="1"/>
</dbReference>
<evidence type="ECO:0000313" key="7">
    <source>
        <dbReference type="EMBL" id="MPM75924.1"/>
    </source>
</evidence>
<keyword evidence="5" id="KW-0274">FAD</keyword>
<dbReference type="InterPro" id="IPR029041">
    <property type="entry name" value="FAD-linked_oxidoreductase-like"/>
</dbReference>
<evidence type="ECO:0000256" key="4">
    <source>
        <dbReference type="ARBA" id="ARBA00022630"/>
    </source>
</evidence>
<dbReference type="PANTHER" id="PTHR45754:SF3">
    <property type="entry name" value="METHYLENETETRAHYDROFOLATE REDUCTASE (NADPH)"/>
    <property type="match status" value="1"/>
</dbReference>
<accession>A0A645CG60</accession>
<keyword evidence="4" id="KW-0285">Flavoprotein</keyword>
<comment type="similarity">
    <text evidence="3">Belongs to the methylenetetrahydrofolate reductase family.</text>
</comment>
<dbReference type="InterPro" id="IPR003171">
    <property type="entry name" value="Mehydrof_redctse-like"/>
</dbReference>
<name>A0A645CG60_9ZZZZ</name>
<evidence type="ECO:0000256" key="6">
    <source>
        <dbReference type="ARBA" id="ARBA00023002"/>
    </source>
</evidence>
<evidence type="ECO:0000256" key="1">
    <source>
        <dbReference type="ARBA" id="ARBA00001974"/>
    </source>
</evidence>
<evidence type="ECO:0000256" key="2">
    <source>
        <dbReference type="ARBA" id="ARBA00004777"/>
    </source>
</evidence>